<dbReference type="Gene3D" id="3.40.50.300">
    <property type="entry name" value="P-loop containing nucleotide triphosphate hydrolases"/>
    <property type="match status" value="1"/>
</dbReference>
<dbReference type="InterPro" id="IPR027417">
    <property type="entry name" value="P-loop_NTPase"/>
</dbReference>
<dbReference type="Pfam" id="PF17784">
    <property type="entry name" value="Sulfotransfer_4"/>
    <property type="match status" value="1"/>
</dbReference>
<feature type="signal peptide" evidence="2">
    <location>
        <begin position="1"/>
        <end position="32"/>
    </location>
</feature>
<name>A0A8J5XE45_DIALT</name>
<dbReference type="EMBL" id="JAGTXO010000018">
    <property type="protein sequence ID" value="KAG8462824.1"/>
    <property type="molecule type" value="Genomic_DNA"/>
</dbReference>
<dbReference type="AlphaFoldDB" id="A0A8J5XE45"/>
<accession>A0A8J5XE45</accession>
<dbReference type="OrthoDB" id="10263059at2759"/>
<sequence length="289" mass="32323">MPAESLALRAAARESAARALTLLLVLAVPAEALDKLFFVGPMKTGTTTLSQMLKKKGYSTCHGECNGLNWATVTRSHANQRSILSQHDAFMDHGDHADYVWLASQYPTSRFILNTRRLKTWLVSRADHARRSRVAAGCTPYGDEKSCPSARSNFVDNSDEAILRWVTEQAHHQDKVSRFFASSHALRQRFVVIDVEGQSSASLNLLLDWVSRPRLASLPTTVPVLRPRDVPMASARSHAVPPDANSNTHASRTRERVEDVLHRHNCTAEDWNSNWYRACAKAIARSRKK</sequence>
<gene>
    <name evidence="3" type="ORF">KFE25_001597</name>
</gene>
<evidence type="ECO:0008006" key="5">
    <source>
        <dbReference type="Google" id="ProtNLM"/>
    </source>
</evidence>
<keyword evidence="2" id="KW-0732">Signal</keyword>
<feature type="region of interest" description="Disordered" evidence="1">
    <location>
        <begin position="234"/>
        <end position="256"/>
    </location>
</feature>
<proteinExistence type="predicted"/>
<protein>
    <recommendedName>
        <fullName evidence="5">Sulfotransferase domain-containing protein</fullName>
    </recommendedName>
</protein>
<dbReference type="Proteomes" id="UP000751190">
    <property type="component" value="Unassembled WGS sequence"/>
</dbReference>
<feature type="chain" id="PRO_5035267404" description="Sulfotransferase domain-containing protein" evidence="2">
    <location>
        <begin position="33"/>
        <end position="289"/>
    </location>
</feature>
<comment type="caution">
    <text evidence="3">The sequence shown here is derived from an EMBL/GenBank/DDBJ whole genome shotgun (WGS) entry which is preliminary data.</text>
</comment>
<dbReference type="InterPro" id="IPR040632">
    <property type="entry name" value="Sulfotransfer_4"/>
</dbReference>
<dbReference type="OMA" id="FMDHGDH"/>
<evidence type="ECO:0000256" key="1">
    <source>
        <dbReference type="SAM" id="MobiDB-lite"/>
    </source>
</evidence>
<evidence type="ECO:0000313" key="4">
    <source>
        <dbReference type="Proteomes" id="UP000751190"/>
    </source>
</evidence>
<organism evidence="3 4">
    <name type="scientific">Diacronema lutheri</name>
    <name type="common">Unicellular marine alga</name>
    <name type="synonym">Monochrysis lutheri</name>
    <dbReference type="NCBI Taxonomy" id="2081491"/>
    <lineage>
        <taxon>Eukaryota</taxon>
        <taxon>Haptista</taxon>
        <taxon>Haptophyta</taxon>
        <taxon>Pavlovophyceae</taxon>
        <taxon>Pavlovales</taxon>
        <taxon>Pavlovaceae</taxon>
        <taxon>Diacronema</taxon>
    </lineage>
</organism>
<dbReference type="SUPFAM" id="SSF52540">
    <property type="entry name" value="P-loop containing nucleoside triphosphate hydrolases"/>
    <property type="match status" value="1"/>
</dbReference>
<evidence type="ECO:0000256" key="2">
    <source>
        <dbReference type="SAM" id="SignalP"/>
    </source>
</evidence>
<evidence type="ECO:0000313" key="3">
    <source>
        <dbReference type="EMBL" id="KAG8462824.1"/>
    </source>
</evidence>
<reference evidence="3" key="1">
    <citation type="submission" date="2021-05" db="EMBL/GenBank/DDBJ databases">
        <title>The genome of the haptophyte Pavlova lutheri (Diacronema luteri, Pavlovales) - a model for lipid biosynthesis in eukaryotic algae.</title>
        <authorList>
            <person name="Hulatt C.J."/>
            <person name="Posewitz M.C."/>
        </authorList>
    </citation>
    <scope>NUCLEOTIDE SEQUENCE</scope>
    <source>
        <strain evidence="3">NIVA-4/92</strain>
    </source>
</reference>
<keyword evidence="4" id="KW-1185">Reference proteome</keyword>